<dbReference type="EMBL" id="MCFG01000150">
    <property type="protein sequence ID" value="ORX80267.1"/>
    <property type="molecule type" value="Genomic_DNA"/>
</dbReference>
<comment type="subcellular location">
    <subcellularLocation>
        <location evidence="1">Membrane</location>
        <topology evidence="1">Multi-pass membrane protein</topology>
    </subcellularLocation>
</comment>
<proteinExistence type="predicted"/>
<evidence type="ECO:0000256" key="4">
    <source>
        <dbReference type="ARBA" id="ARBA00023136"/>
    </source>
</evidence>
<dbReference type="Pfam" id="PF13416">
    <property type="entry name" value="SBP_bac_8"/>
    <property type="match status" value="1"/>
</dbReference>
<evidence type="ECO:0000256" key="1">
    <source>
        <dbReference type="ARBA" id="ARBA00004141"/>
    </source>
</evidence>
<comment type="caution">
    <text evidence="8">The sequence shown here is derived from an EMBL/GenBank/DDBJ whole genome shotgun (WGS) entry which is preliminary data.</text>
</comment>
<feature type="transmembrane region" description="Helical" evidence="5">
    <location>
        <begin position="645"/>
        <end position="666"/>
    </location>
</feature>
<keyword evidence="9" id="KW-1185">Reference proteome</keyword>
<dbReference type="GO" id="GO:0004930">
    <property type="term" value="F:G protein-coupled receptor activity"/>
    <property type="evidence" value="ECO:0007669"/>
    <property type="project" value="InterPro"/>
</dbReference>
<evidence type="ECO:0000259" key="7">
    <source>
        <dbReference type="Pfam" id="PF00003"/>
    </source>
</evidence>
<keyword evidence="4 5" id="KW-0472">Membrane</keyword>
<organism evidence="8 9">
    <name type="scientific">Anaeromyces robustus</name>
    <dbReference type="NCBI Taxonomy" id="1754192"/>
    <lineage>
        <taxon>Eukaryota</taxon>
        <taxon>Fungi</taxon>
        <taxon>Fungi incertae sedis</taxon>
        <taxon>Chytridiomycota</taxon>
        <taxon>Chytridiomycota incertae sedis</taxon>
        <taxon>Neocallimastigomycetes</taxon>
        <taxon>Neocallimastigales</taxon>
        <taxon>Neocallimastigaceae</taxon>
        <taxon>Anaeromyces</taxon>
    </lineage>
</organism>
<dbReference type="AlphaFoldDB" id="A0A1Y1X385"/>
<feature type="transmembrane region" description="Helical" evidence="5">
    <location>
        <begin position="454"/>
        <end position="473"/>
    </location>
</feature>
<dbReference type="InterPro" id="IPR050490">
    <property type="entry name" value="Bact_solute-bd_prot1"/>
</dbReference>
<dbReference type="InterPro" id="IPR017978">
    <property type="entry name" value="GPCR_3_C"/>
</dbReference>
<feature type="transmembrane region" description="Helical" evidence="5">
    <location>
        <begin position="524"/>
        <end position="544"/>
    </location>
</feature>
<dbReference type="PANTHER" id="PTHR43649">
    <property type="entry name" value="ARABINOSE-BINDING PROTEIN-RELATED"/>
    <property type="match status" value="1"/>
</dbReference>
<keyword evidence="3 5" id="KW-1133">Transmembrane helix</keyword>
<protein>
    <submittedName>
        <fullName evidence="8">Periplasmic binding protein-like II</fullName>
    </submittedName>
</protein>
<dbReference type="STRING" id="1754192.A0A1Y1X385"/>
<feature type="transmembrane region" description="Helical" evidence="5">
    <location>
        <begin position="605"/>
        <end position="625"/>
    </location>
</feature>
<evidence type="ECO:0000313" key="9">
    <source>
        <dbReference type="Proteomes" id="UP000193944"/>
    </source>
</evidence>
<reference evidence="8 9" key="2">
    <citation type="submission" date="2016-08" db="EMBL/GenBank/DDBJ databases">
        <title>Pervasive Adenine N6-methylation of Active Genes in Fungi.</title>
        <authorList>
            <consortium name="DOE Joint Genome Institute"/>
            <person name="Mondo S.J."/>
            <person name="Dannebaum R.O."/>
            <person name="Kuo R.C."/>
            <person name="Labutti K."/>
            <person name="Haridas S."/>
            <person name="Kuo A."/>
            <person name="Salamov A."/>
            <person name="Ahrendt S.R."/>
            <person name="Lipzen A."/>
            <person name="Sullivan W."/>
            <person name="Andreopoulos W.B."/>
            <person name="Clum A."/>
            <person name="Lindquist E."/>
            <person name="Daum C."/>
            <person name="Ramamoorthy G.K."/>
            <person name="Gryganskyi A."/>
            <person name="Culley D."/>
            <person name="Magnuson J.K."/>
            <person name="James T.Y."/>
            <person name="O'Malley M.A."/>
            <person name="Stajich J.E."/>
            <person name="Spatafora J.W."/>
            <person name="Visel A."/>
            <person name="Grigoriev I.V."/>
        </authorList>
    </citation>
    <scope>NUCLEOTIDE SEQUENCE [LARGE SCALE GENOMIC DNA]</scope>
    <source>
        <strain evidence="8 9">S4</strain>
    </source>
</reference>
<dbReference type="SUPFAM" id="SSF53850">
    <property type="entry name" value="Periplasmic binding protein-like II"/>
    <property type="match status" value="1"/>
</dbReference>
<accession>A0A1Y1X385</accession>
<evidence type="ECO:0000256" key="3">
    <source>
        <dbReference type="ARBA" id="ARBA00022989"/>
    </source>
</evidence>
<sequence>MKFNFKSLLILHLFCLIGKIKGIKLLTTVLVYSNYDSTYTPMAKRFNEYAKEHNMDIEVEVELFLRSNSSLFVDDYGSQIEHLLKKRSTKYDLFFYDVIYTPRYSPYFVDLRDYLPEEHIANYSLGISSESCTHNGKWVGLHFSVTNSYLYSNYYYLNKYNKTIPQTWDELFETAKYIIEKEKEEGNKIIGYNGHFPDYETAISSAQEVIYSFRKTVDSPYPDYTSQEALDALNKLKEIKETLSNDDIFKEDDNYLFWKNILFIKYWNTAFAPYYNKTLLVGNKKGVSASTIGGSLIGINKYISEERIRAAAEFVRYITSYEIQKEKIMYSKGYTTLTPLYDDEEVCQYVDCELGKKVQPIIRPSNLTDNYDKYSTQFRKYFSDFLFGNKTAEETLTRINDITGIYYVTLDNKENYAIVLIILIITIIIITIMTLSLIFLLINRYKSWFSFLSADLWLIIYFGLMISIGPIILRYGEITHIKCHLGYSYLALGYNLIYIPILYKLIVNFQVKNKLTTWIQKNKYLFLVIFILIDLIFIILLYLLNPNYVVTNIIDEGKNFKYCKITSTAGKLIFTTLFAEKLLIFLCILMFIFMEWSLKKTSTDLKLILSAIYTNALILIVSYITHFINYKDYINKFILDTSIKLFYVFSNYIYLYGIRTILPFVLNNKEAAERDKYLKKIITSRSSNSHTKTNLIATENNSKNKFSIITSKIMDFHYTTGEEELTISDDVSVPTAPQIQKSNVMQ</sequence>
<evidence type="ECO:0000256" key="6">
    <source>
        <dbReference type="SAM" id="SignalP"/>
    </source>
</evidence>
<feature type="transmembrane region" description="Helical" evidence="5">
    <location>
        <begin position="485"/>
        <end position="503"/>
    </location>
</feature>
<keyword evidence="2 5" id="KW-0812">Transmembrane</keyword>
<feature type="transmembrane region" description="Helical" evidence="5">
    <location>
        <begin position="416"/>
        <end position="442"/>
    </location>
</feature>
<feature type="domain" description="G-protein coupled receptors family 3 profile" evidence="7">
    <location>
        <begin position="413"/>
        <end position="634"/>
    </location>
</feature>
<dbReference type="InterPro" id="IPR006059">
    <property type="entry name" value="SBP"/>
</dbReference>
<dbReference type="OrthoDB" id="2157358at2759"/>
<dbReference type="Gene3D" id="3.40.190.10">
    <property type="entry name" value="Periplasmic binding protein-like II"/>
    <property type="match status" value="1"/>
</dbReference>
<feature type="signal peptide" evidence="6">
    <location>
        <begin position="1"/>
        <end position="22"/>
    </location>
</feature>
<keyword evidence="6" id="KW-0732">Signal</keyword>
<evidence type="ECO:0000256" key="2">
    <source>
        <dbReference type="ARBA" id="ARBA00022692"/>
    </source>
</evidence>
<dbReference type="Pfam" id="PF00003">
    <property type="entry name" value="7tm_3"/>
    <property type="match status" value="1"/>
</dbReference>
<evidence type="ECO:0000313" key="8">
    <source>
        <dbReference type="EMBL" id="ORX80267.1"/>
    </source>
</evidence>
<feature type="transmembrane region" description="Helical" evidence="5">
    <location>
        <begin position="572"/>
        <end position="593"/>
    </location>
</feature>
<reference evidence="8 9" key="1">
    <citation type="submission" date="2016-08" db="EMBL/GenBank/DDBJ databases">
        <title>A Parts List for Fungal Cellulosomes Revealed by Comparative Genomics.</title>
        <authorList>
            <consortium name="DOE Joint Genome Institute"/>
            <person name="Haitjema C.H."/>
            <person name="Gilmore S.P."/>
            <person name="Henske J.K."/>
            <person name="Solomon K.V."/>
            <person name="De Groot R."/>
            <person name="Kuo A."/>
            <person name="Mondo S.J."/>
            <person name="Salamov A.A."/>
            <person name="Labutti K."/>
            <person name="Zhao Z."/>
            <person name="Chiniquy J."/>
            <person name="Barry K."/>
            <person name="Brewer H.M."/>
            <person name="Purvine S.O."/>
            <person name="Wright A.T."/>
            <person name="Boxma B."/>
            <person name="Van Alen T."/>
            <person name="Hackstein J.H."/>
            <person name="Baker S.E."/>
            <person name="Grigoriev I.V."/>
            <person name="O'Malley M.A."/>
        </authorList>
    </citation>
    <scope>NUCLEOTIDE SEQUENCE [LARGE SCALE GENOMIC DNA]</scope>
    <source>
        <strain evidence="8 9">S4</strain>
    </source>
</reference>
<dbReference type="GO" id="GO:0016020">
    <property type="term" value="C:membrane"/>
    <property type="evidence" value="ECO:0007669"/>
    <property type="project" value="UniProtKB-SubCell"/>
</dbReference>
<gene>
    <name evidence="8" type="ORF">BCR32DRAFT_268955</name>
</gene>
<evidence type="ECO:0000256" key="5">
    <source>
        <dbReference type="SAM" id="Phobius"/>
    </source>
</evidence>
<dbReference type="PANTHER" id="PTHR43649:SF17">
    <property type="entry name" value="ABC TRANSPORTER SOLUTE BINDING PROTEIN-SUGAR TRANSPORT"/>
    <property type="match status" value="1"/>
</dbReference>
<name>A0A1Y1X385_9FUNG</name>
<feature type="chain" id="PRO_5013005500" evidence="6">
    <location>
        <begin position="23"/>
        <end position="746"/>
    </location>
</feature>
<dbReference type="Proteomes" id="UP000193944">
    <property type="component" value="Unassembled WGS sequence"/>
</dbReference>